<dbReference type="EMBL" id="VFOP01000001">
    <property type="protein sequence ID" value="TQL52044.1"/>
    <property type="molecule type" value="Genomic_DNA"/>
</dbReference>
<feature type="compositionally biased region" description="Low complexity" evidence="1">
    <location>
        <begin position="86"/>
        <end position="104"/>
    </location>
</feature>
<dbReference type="RefSeq" id="WP_194288379.1">
    <property type="nucleotide sequence ID" value="NZ_BAAAIK010000001.1"/>
</dbReference>
<feature type="compositionally biased region" description="Low complexity" evidence="1">
    <location>
        <begin position="50"/>
        <end position="61"/>
    </location>
</feature>
<feature type="transmembrane region" description="Helical" evidence="2">
    <location>
        <begin position="6"/>
        <end position="28"/>
    </location>
</feature>
<gene>
    <name evidence="3" type="ORF">FB467_3212</name>
</gene>
<keyword evidence="2" id="KW-1133">Transmembrane helix</keyword>
<reference evidence="3 4" key="1">
    <citation type="submission" date="2019-06" db="EMBL/GenBank/DDBJ databases">
        <title>Sequencing the genomes of 1000 actinobacteria strains.</title>
        <authorList>
            <person name="Klenk H.-P."/>
        </authorList>
    </citation>
    <scope>NUCLEOTIDE SEQUENCE [LARGE SCALE GENOMIC DNA]</scope>
    <source>
        <strain evidence="3 4">DSM 12335</strain>
    </source>
</reference>
<evidence type="ECO:0000256" key="1">
    <source>
        <dbReference type="SAM" id="MobiDB-lite"/>
    </source>
</evidence>
<evidence type="ECO:0000313" key="4">
    <source>
        <dbReference type="Proteomes" id="UP000319516"/>
    </source>
</evidence>
<name>A0A542YVN7_9MICO</name>
<feature type="region of interest" description="Disordered" evidence="1">
    <location>
        <begin position="38"/>
        <end position="104"/>
    </location>
</feature>
<keyword evidence="2" id="KW-0812">Transmembrane</keyword>
<evidence type="ECO:0000256" key="2">
    <source>
        <dbReference type="SAM" id="Phobius"/>
    </source>
</evidence>
<keyword evidence="4" id="KW-1185">Reference proteome</keyword>
<dbReference type="Proteomes" id="UP000319516">
    <property type="component" value="Unassembled WGS sequence"/>
</dbReference>
<sequence>MNPTGVEITAGLGGFLVLFGLGLALWFLGRDLSRRLRRSRQREELRAADAEAAAADAQRAGAEGGEVGPAQDAAEGVADGAGDGVEGQSDAAGSDPAGDADSRS</sequence>
<dbReference type="AlphaFoldDB" id="A0A542YVN7"/>
<comment type="caution">
    <text evidence="3">The sequence shown here is derived from an EMBL/GenBank/DDBJ whole genome shotgun (WGS) entry which is preliminary data.</text>
</comment>
<accession>A0A542YVN7</accession>
<protein>
    <submittedName>
        <fullName evidence="3">Uncharacterized protein</fullName>
    </submittedName>
</protein>
<organism evidence="3 4">
    <name type="scientific">Ornithinicoccus hortensis</name>
    <dbReference type="NCBI Taxonomy" id="82346"/>
    <lineage>
        <taxon>Bacteria</taxon>
        <taxon>Bacillati</taxon>
        <taxon>Actinomycetota</taxon>
        <taxon>Actinomycetes</taxon>
        <taxon>Micrococcales</taxon>
        <taxon>Intrasporangiaceae</taxon>
        <taxon>Ornithinicoccus</taxon>
    </lineage>
</organism>
<keyword evidence="2" id="KW-0472">Membrane</keyword>
<proteinExistence type="predicted"/>
<evidence type="ECO:0000313" key="3">
    <source>
        <dbReference type="EMBL" id="TQL52044.1"/>
    </source>
</evidence>